<reference evidence="3" key="3">
    <citation type="journal article" date="2017" name="Nature">
        <title>Genome sequence of the progenitor of the wheat D genome Aegilops tauschii.</title>
        <authorList>
            <person name="Luo M.C."/>
            <person name="Gu Y.Q."/>
            <person name="Puiu D."/>
            <person name="Wang H."/>
            <person name="Twardziok S.O."/>
            <person name="Deal K.R."/>
            <person name="Huo N."/>
            <person name="Zhu T."/>
            <person name="Wang L."/>
            <person name="Wang Y."/>
            <person name="McGuire P.E."/>
            <person name="Liu S."/>
            <person name="Long H."/>
            <person name="Ramasamy R.K."/>
            <person name="Rodriguez J.C."/>
            <person name="Van S.L."/>
            <person name="Yuan L."/>
            <person name="Wang Z."/>
            <person name="Xia Z."/>
            <person name="Xiao L."/>
            <person name="Anderson O.D."/>
            <person name="Ouyang S."/>
            <person name="Liang Y."/>
            <person name="Zimin A.V."/>
            <person name="Pertea G."/>
            <person name="Qi P."/>
            <person name="Bennetzen J.L."/>
            <person name="Dai X."/>
            <person name="Dawson M.W."/>
            <person name="Muller H.G."/>
            <person name="Kugler K."/>
            <person name="Rivarola-Duarte L."/>
            <person name="Spannagl M."/>
            <person name="Mayer K.F.X."/>
            <person name="Lu F.H."/>
            <person name="Bevan M.W."/>
            <person name="Leroy P."/>
            <person name="Li P."/>
            <person name="You F.M."/>
            <person name="Sun Q."/>
            <person name="Liu Z."/>
            <person name="Lyons E."/>
            <person name="Wicker T."/>
            <person name="Salzberg S.L."/>
            <person name="Devos K.M."/>
            <person name="Dvorak J."/>
        </authorList>
    </citation>
    <scope>NUCLEOTIDE SEQUENCE [LARGE SCALE GENOMIC DNA]</scope>
    <source>
        <strain evidence="3">cv. AL8/78</strain>
    </source>
</reference>
<dbReference type="EnsemblPlants" id="AET7Gv20858700.2">
    <property type="protein sequence ID" value="AET7Gv20858700.2"/>
    <property type="gene ID" value="AET7Gv20858700"/>
</dbReference>
<reference evidence="4" key="1">
    <citation type="journal article" date="2014" name="Science">
        <title>Ancient hybridizations among the ancestral genomes of bread wheat.</title>
        <authorList>
            <consortium name="International Wheat Genome Sequencing Consortium,"/>
            <person name="Marcussen T."/>
            <person name="Sandve S.R."/>
            <person name="Heier L."/>
            <person name="Spannagl M."/>
            <person name="Pfeifer M."/>
            <person name="Jakobsen K.S."/>
            <person name="Wulff B.B."/>
            <person name="Steuernagel B."/>
            <person name="Mayer K.F."/>
            <person name="Olsen O.A."/>
        </authorList>
    </citation>
    <scope>NUCLEOTIDE SEQUENCE [LARGE SCALE GENOMIC DNA]</scope>
    <source>
        <strain evidence="4">cv. AL8/78</strain>
    </source>
</reference>
<reference evidence="3" key="5">
    <citation type="journal article" date="2021" name="G3 (Bethesda)">
        <title>Aegilops tauschii genome assembly Aet v5.0 features greater sequence contiguity and improved annotation.</title>
        <authorList>
            <person name="Wang L."/>
            <person name="Zhu T."/>
            <person name="Rodriguez J.C."/>
            <person name="Deal K.R."/>
            <person name="Dubcovsky J."/>
            <person name="McGuire P.E."/>
            <person name="Lux T."/>
            <person name="Spannagl M."/>
            <person name="Mayer K.F.X."/>
            <person name="Baldrich P."/>
            <person name="Meyers B.C."/>
            <person name="Huo N."/>
            <person name="Gu Y.Q."/>
            <person name="Zhou H."/>
            <person name="Devos K.M."/>
            <person name="Bennetzen J.L."/>
            <person name="Unver T."/>
            <person name="Budak H."/>
            <person name="Gulick P.J."/>
            <person name="Galiba G."/>
            <person name="Kalapos B."/>
            <person name="Nelson D.R."/>
            <person name="Li P."/>
            <person name="You F.M."/>
            <person name="Luo M.C."/>
            <person name="Dvorak J."/>
        </authorList>
    </citation>
    <scope>NUCLEOTIDE SEQUENCE [LARGE SCALE GENOMIC DNA]</scope>
    <source>
        <strain evidence="3">cv. AL8/78</strain>
    </source>
</reference>
<evidence type="ECO:0000313" key="3">
    <source>
        <dbReference type="EnsemblPlants" id="AET7Gv20858700.4"/>
    </source>
</evidence>
<evidence type="ECO:0000256" key="2">
    <source>
        <dbReference type="SAM" id="SignalP"/>
    </source>
</evidence>
<reference evidence="4" key="2">
    <citation type="journal article" date="2017" name="Nat. Plants">
        <title>The Aegilops tauschii genome reveals multiple impacts of transposons.</title>
        <authorList>
            <person name="Zhao G."/>
            <person name="Zou C."/>
            <person name="Li K."/>
            <person name="Wang K."/>
            <person name="Li T."/>
            <person name="Gao L."/>
            <person name="Zhang X."/>
            <person name="Wang H."/>
            <person name="Yang Z."/>
            <person name="Liu X."/>
            <person name="Jiang W."/>
            <person name="Mao L."/>
            <person name="Kong X."/>
            <person name="Jiao Y."/>
            <person name="Jia J."/>
        </authorList>
    </citation>
    <scope>NUCLEOTIDE SEQUENCE [LARGE SCALE GENOMIC DNA]</scope>
    <source>
        <strain evidence="4">cv. AL8/78</strain>
    </source>
</reference>
<feature type="compositionally biased region" description="Basic and acidic residues" evidence="1">
    <location>
        <begin position="36"/>
        <end position="47"/>
    </location>
</feature>
<feature type="signal peptide" evidence="2">
    <location>
        <begin position="1"/>
        <end position="32"/>
    </location>
</feature>
<dbReference type="Proteomes" id="UP000015105">
    <property type="component" value="Chromosome 7D"/>
</dbReference>
<sequence>MVVHSFSQFVTLCGSSWAFFAALAGMPQAAGGRASDAGRDGTVRGPEDALLPAAPRTSASQRLSGSTSRWPGCWVTRCSPRPRAPRGHSPPPSPTTSRSTQRRLPSRTPSLPRASPPTSPPCLTL</sequence>
<reference evidence="3" key="4">
    <citation type="submission" date="2019-03" db="UniProtKB">
        <authorList>
            <consortium name="EnsemblPlants"/>
        </authorList>
    </citation>
    <scope>IDENTIFICATION</scope>
</reference>
<proteinExistence type="predicted"/>
<dbReference type="Gramene" id="AET7Gv20858700.4">
    <property type="protein sequence ID" value="AET7Gv20858700.4"/>
    <property type="gene ID" value="AET7Gv20858700"/>
</dbReference>
<dbReference type="EnsemblPlants" id="AET7Gv20858700.4">
    <property type="protein sequence ID" value="AET7Gv20858700.4"/>
    <property type="gene ID" value="AET7Gv20858700"/>
</dbReference>
<feature type="compositionally biased region" description="Pro residues" evidence="1">
    <location>
        <begin position="114"/>
        <end position="125"/>
    </location>
</feature>
<feature type="chain" id="PRO_5042372859" description="Secreted protein" evidence="2">
    <location>
        <begin position="33"/>
        <end position="125"/>
    </location>
</feature>
<name>A0A453S9N9_AEGTS</name>
<dbReference type="AlphaFoldDB" id="A0A453S9N9"/>
<keyword evidence="4" id="KW-1185">Reference proteome</keyword>
<dbReference type="Gramene" id="AET7Gv20858700.2">
    <property type="protein sequence ID" value="AET7Gv20858700.2"/>
    <property type="gene ID" value="AET7Gv20858700"/>
</dbReference>
<accession>A0A453S9N9</accession>
<keyword evidence="2" id="KW-0732">Signal</keyword>
<evidence type="ECO:0000256" key="1">
    <source>
        <dbReference type="SAM" id="MobiDB-lite"/>
    </source>
</evidence>
<protein>
    <recommendedName>
        <fullName evidence="5">Secreted protein</fullName>
    </recommendedName>
</protein>
<feature type="region of interest" description="Disordered" evidence="1">
    <location>
        <begin position="28"/>
        <end position="125"/>
    </location>
</feature>
<feature type="compositionally biased region" description="Polar residues" evidence="1">
    <location>
        <begin position="57"/>
        <end position="69"/>
    </location>
</feature>
<organism evidence="3 4">
    <name type="scientific">Aegilops tauschii subsp. strangulata</name>
    <name type="common">Goatgrass</name>
    <dbReference type="NCBI Taxonomy" id="200361"/>
    <lineage>
        <taxon>Eukaryota</taxon>
        <taxon>Viridiplantae</taxon>
        <taxon>Streptophyta</taxon>
        <taxon>Embryophyta</taxon>
        <taxon>Tracheophyta</taxon>
        <taxon>Spermatophyta</taxon>
        <taxon>Magnoliopsida</taxon>
        <taxon>Liliopsida</taxon>
        <taxon>Poales</taxon>
        <taxon>Poaceae</taxon>
        <taxon>BOP clade</taxon>
        <taxon>Pooideae</taxon>
        <taxon>Triticodae</taxon>
        <taxon>Triticeae</taxon>
        <taxon>Triticinae</taxon>
        <taxon>Aegilops</taxon>
    </lineage>
</organism>
<evidence type="ECO:0000313" key="4">
    <source>
        <dbReference type="Proteomes" id="UP000015105"/>
    </source>
</evidence>
<evidence type="ECO:0008006" key="5">
    <source>
        <dbReference type="Google" id="ProtNLM"/>
    </source>
</evidence>